<comment type="caution">
    <text evidence="1">The sequence shown here is derived from an EMBL/GenBank/DDBJ whole genome shotgun (WGS) entry which is preliminary data.</text>
</comment>
<sequence>MIIARAVDPRSHSWPTIKDFLFSANDPPSSHDPFNNLFSIDLFNSLLVLLAIPPSFSLRIRDILTLLLTSRSSVGLWSGLACQRAFDY</sequence>
<proteinExistence type="predicted"/>
<name>A0A5B0S1K1_PUCGR</name>
<dbReference type="EMBL" id="VDEP01000103">
    <property type="protein sequence ID" value="KAA1131628.1"/>
    <property type="molecule type" value="Genomic_DNA"/>
</dbReference>
<dbReference type="Proteomes" id="UP000325313">
    <property type="component" value="Unassembled WGS sequence"/>
</dbReference>
<accession>A0A5B0S1K1</accession>
<protein>
    <submittedName>
        <fullName evidence="1">Uncharacterized protein</fullName>
    </submittedName>
</protein>
<evidence type="ECO:0000313" key="2">
    <source>
        <dbReference type="Proteomes" id="UP000325313"/>
    </source>
</evidence>
<evidence type="ECO:0000313" key="1">
    <source>
        <dbReference type="EMBL" id="KAA1131628.1"/>
    </source>
</evidence>
<dbReference type="AlphaFoldDB" id="A0A5B0S1K1"/>
<organism evidence="1 2">
    <name type="scientific">Puccinia graminis f. sp. tritici</name>
    <dbReference type="NCBI Taxonomy" id="56615"/>
    <lineage>
        <taxon>Eukaryota</taxon>
        <taxon>Fungi</taxon>
        <taxon>Dikarya</taxon>
        <taxon>Basidiomycota</taxon>
        <taxon>Pucciniomycotina</taxon>
        <taxon>Pucciniomycetes</taxon>
        <taxon>Pucciniales</taxon>
        <taxon>Pucciniaceae</taxon>
        <taxon>Puccinia</taxon>
    </lineage>
</organism>
<reference evidence="1 2" key="1">
    <citation type="submission" date="2019-05" db="EMBL/GenBank/DDBJ databases">
        <title>Emergence of the Ug99 lineage of the wheat stem rust pathogen through somatic hybridization.</title>
        <authorList>
            <person name="Li F."/>
            <person name="Upadhyaya N.M."/>
            <person name="Sperschneider J."/>
            <person name="Matny O."/>
            <person name="Nguyen-Phuc H."/>
            <person name="Mago R."/>
            <person name="Raley C."/>
            <person name="Miller M.E."/>
            <person name="Silverstein K.A.T."/>
            <person name="Henningsen E."/>
            <person name="Hirsch C.D."/>
            <person name="Visser B."/>
            <person name="Pretorius Z.A."/>
            <person name="Steffenson B.J."/>
            <person name="Schwessinger B."/>
            <person name="Dodds P.N."/>
            <person name="Figueroa M."/>
        </authorList>
    </citation>
    <scope>NUCLEOTIDE SEQUENCE [LARGE SCALE GENOMIC DNA]</scope>
    <source>
        <strain evidence="1 2">Ug99</strain>
    </source>
</reference>
<gene>
    <name evidence="1" type="ORF">PGTUg99_033942</name>
</gene>